<reference evidence="1" key="1">
    <citation type="journal article" date="2014" name="Front. Microbiol.">
        <title>High frequency of phylogenetically diverse reductive dehalogenase-homologous genes in deep subseafloor sedimentary metagenomes.</title>
        <authorList>
            <person name="Kawai M."/>
            <person name="Futagami T."/>
            <person name="Toyoda A."/>
            <person name="Takaki Y."/>
            <person name="Nishi S."/>
            <person name="Hori S."/>
            <person name="Arai W."/>
            <person name="Tsubouchi T."/>
            <person name="Morono Y."/>
            <person name="Uchiyama I."/>
            <person name="Ito T."/>
            <person name="Fujiyama A."/>
            <person name="Inagaki F."/>
            <person name="Takami H."/>
        </authorList>
    </citation>
    <scope>NUCLEOTIDE SEQUENCE</scope>
    <source>
        <strain evidence="1">Expedition CK06-06</strain>
    </source>
</reference>
<dbReference type="EMBL" id="BART01002575">
    <property type="protein sequence ID" value="GAG64257.1"/>
    <property type="molecule type" value="Genomic_DNA"/>
</dbReference>
<gene>
    <name evidence="1" type="ORF">S01H4_07751</name>
</gene>
<feature type="non-terminal residue" evidence="1">
    <location>
        <position position="1"/>
    </location>
</feature>
<accession>X1A249</accession>
<proteinExistence type="predicted"/>
<name>X1A249_9ZZZZ</name>
<protein>
    <submittedName>
        <fullName evidence="1">Uncharacterized protein</fullName>
    </submittedName>
</protein>
<organism evidence="1">
    <name type="scientific">marine sediment metagenome</name>
    <dbReference type="NCBI Taxonomy" id="412755"/>
    <lineage>
        <taxon>unclassified sequences</taxon>
        <taxon>metagenomes</taxon>
        <taxon>ecological metagenomes</taxon>
    </lineage>
</organism>
<comment type="caution">
    <text evidence="1">The sequence shown here is derived from an EMBL/GenBank/DDBJ whole genome shotgun (WGS) entry which is preliminary data.</text>
</comment>
<dbReference type="AlphaFoldDB" id="X1A249"/>
<evidence type="ECO:0000313" key="1">
    <source>
        <dbReference type="EMBL" id="GAG64257.1"/>
    </source>
</evidence>
<sequence>GSKALEIAQELFRDKKLNKTEIKDFSSHTIHYGFVV</sequence>